<protein>
    <recommendedName>
        <fullName evidence="2">Universal stress protein</fullName>
    </recommendedName>
</protein>
<dbReference type="Gene3D" id="3.40.50.620">
    <property type="entry name" value="HUPs"/>
    <property type="match status" value="1"/>
</dbReference>
<comment type="caution">
    <text evidence="4">The sequence shown here is derived from an EMBL/GenBank/DDBJ whole genome shotgun (WGS) entry which is preliminary data.</text>
</comment>
<dbReference type="EMBL" id="JAIWJX010000002">
    <property type="protein sequence ID" value="MCK6256436.1"/>
    <property type="molecule type" value="Genomic_DNA"/>
</dbReference>
<dbReference type="CDD" id="cd00293">
    <property type="entry name" value="USP-like"/>
    <property type="match status" value="1"/>
</dbReference>
<dbReference type="Proteomes" id="UP001139011">
    <property type="component" value="Unassembled WGS sequence"/>
</dbReference>
<dbReference type="InterPro" id="IPR014729">
    <property type="entry name" value="Rossmann-like_a/b/a_fold"/>
</dbReference>
<sequence>MAKRYKHVLVGLDGSEASEKAFKRAVEMVLEHEAETLTLAHVVDTRSFSAYDWYTAMAEKAQEYGDELLTDFAHKAENAGVPHVNKVMELGSPKVTLAKSIAPDVKADLIVCGATGMNAVDRVFMGSVSEHTTRYARCDVLIVRNDQ</sequence>
<reference evidence="4" key="1">
    <citation type="submission" date="2021-09" db="EMBL/GenBank/DDBJ databases">
        <title>Genome analysis of Fictibacillus sp. KIGAM418 isolated from marine sediment.</title>
        <authorList>
            <person name="Seo M.-J."/>
            <person name="Cho E.-S."/>
            <person name="Hwang C.Y."/>
        </authorList>
    </citation>
    <scope>NUCLEOTIDE SEQUENCE</scope>
    <source>
        <strain evidence="4">KIGAM418</strain>
    </source>
</reference>
<dbReference type="RefSeq" id="WP_248252113.1">
    <property type="nucleotide sequence ID" value="NZ_JAIWJX010000002.1"/>
</dbReference>
<feature type="domain" description="UspA" evidence="3">
    <location>
        <begin position="5"/>
        <end position="144"/>
    </location>
</feature>
<evidence type="ECO:0000313" key="5">
    <source>
        <dbReference type="Proteomes" id="UP001139011"/>
    </source>
</evidence>
<dbReference type="Pfam" id="PF00582">
    <property type="entry name" value="Usp"/>
    <property type="match status" value="1"/>
</dbReference>
<name>A0A9X2BCG5_9BACL</name>
<comment type="similarity">
    <text evidence="1 2">Belongs to the universal stress protein A family.</text>
</comment>
<dbReference type="InterPro" id="IPR006015">
    <property type="entry name" value="Universal_stress_UspA"/>
</dbReference>
<dbReference type="PANTHER" id="PTHR46268">
    <property type="entry name" value="STRESS RESPONSE PROTEIN NHAX"/>
    <property type="match status" value="1"/>
</dbReference>
<dbReference type="PRINTS" id="PR01438">
    <property type="entry name" value="UNVRSLSTRESS"/>
</dbReference>
<evidence type="ECO:0000256" key="1">
    <source>
        <dbReference type="ARBA" id="ARBA00008791"/>
    </source>
</evidence>
<evidence type="ECO:0000313" key="4">
    <source>
        <dbReference type="EMBL" id="MCK6256436.1"/>
    </source>
</evidence>
<keyword evidence="2" id="KW-0963">Cytoplasm</keyword>
<evidence type="ECO:0000259" key="3">
    <source>
        <dbReference type="Pfam" id="PF00582"/>
    </source>
</evidence>
<gene>
    <name evidence="4" type="ORF">LCY76_07500</name>
</gene>
<dbReference type="PANTHER" id="PTHR46268:SF6">
    <property type="entry name" value="UNIVERSAL STRESS PROTEIN UP12"/>
    <property type="match status" value="1"/>
</dbReference>
<dbReference type="GO" id="GO:0005737">
    <property type="term" value="C:cytoplasm"/>
    <property type="evidence" value="ECO:0007669"/>
    <property type="project" value="UniProtKB-SubCell"/>
</dbReference>
<dbReference type="SUPFAM" id="SSF52402">
    <property type="entry name" value="Adenine nucleotide alpha hydrolases-like"/>
    <property type="match status" value="1"/>
</dbReference>
<dbReference type="AlphaFoldDB" id="A0A9X2BCG5"/>
<comment type="subcellular location">
    <subcellularLocation>
        <location evidence="2">Cytoplasm</location>
    </subcellularLocation>
</comment>
<proteinExistence type="inferred from homology"/>
<organism evidence="4 5">
    <name type="scientific">Fictibacillus marinisediminis</name>
    <dbReference type="NCBI Taxonomy" id="2878389"/>
    <lineage>
        <taxon>Bacteria</taxon>
        <taxon>Bacillati</taxon>
        <taxon>Bacillota</taxon>
        <taxon>Bacilli</taxon>
        <taxon>Bacillales</taxon>
        <taxon>Fictibacillaceae</taxon>
        <taxon>Fictibacillus</taxon>
    </lineage>
</organism>
<evidence type="ECO:0000256" key="2">
    <source>
        <dbReference type="PIRNR" id="PIRNR006276"/>
    </source>
</evidence>
<dbReference type="PIRSF" id="PIRSF006276">
    <property type="entry name" value="UspA"/>
    <property type="match status" value="1"/>
</dbReference>
<dbReference type="InterPro" id="IPR006016">
    <property type="entry name" value="UspA"/>
</dbReference>
<keyword evidence="5" id="KW-1185">Reference proteome</keyword>
<accession>A0A9X2BCG5</accession>